<dbReference type="PANTHER" id="PTHR24421">
    <property type="entry name" value="NITRATE/NITRITE SENSOR PROTEIN NARX-RELATED"/>
    <property type="match status" value="1"/>
</dbReference>
<keyword evidence="5" id="KW-0547">Nucleotide-binding</keyword>
<keyword evidence="6" id="KW-0418">Kinase</keyword>
<dbReference type="SUPFAM" id="SSF55874">
    <property type="entry name" value="ATPase domain of HSP90 chaperone/DNA topoisomerase II/histidine kinase"/>
    <property type="match status" value="1"/>
</dbReference>
<dbReference type="InterPro" id="IPR050482">
    <property type="entry name" value="Sensor_HK_TwoCompSys"/>
</dbReference>
<dbReference type="Pfam" id="PF02518">
    <property type="entry name" value="HATPase_c"/>
    <property type="match status" value="1"/>
</dbReference>
<evidence type="ECO:0000256" key="10">
    <source>
        <dbReference type="SAM" id="Phobius"/>
    </source>
</evidence>
<evidence type="ECO:0000256" key="2">
    <source>
        <dbReference type="ARBA" id="ARBA00012438"/>
    </source>
</evidence>
<keyword evidence="10" id="KW-0812">Transmembrane</keyword>
<keyword evidence="8" id="KW-0902">Two-component regulatory system</keyword>
<proteinExistence type="predicted"/>
<dbReference type="InterPro" id="IPR042240">
    <property type="entry name" value="CHASE_sf"/>
</dbReference>
<dbReference type="STRING" id="1122198.SAMN02745729_10740"/>
<evidence type="ECO:0000256" key="7">
    <source>
        <dbReference type="ARBA" id="ARBA00022840"/>
    </source>
</evidence>
<dbReference type="PANTHER" id="PTHR24421:SF10">
    <property type="entry name" value="NITRATE_NITRITE SENSOR PROTEIN NARQ"/>
    <property type="match status" value="1"/>
</dbReference>
<dbReference type="SMART" id="SM00387">
    <property type="entry name" value="HATPase_c"/>
    <property type="match status" value="1"/>
</dbReference>
<keyword evidence="7" id="KW-0067">ATP-binding</keyword>
<keyword evidence="4" id="KW-0808">Transferase</keyword>
<dbReference type="Gene3D" id="3.30.450.350">
    <property type="entry name" value="CHASE domain"/>
    <property type="match status" value="1"/>
</dbReference>
<feature type="domain" description="Histidine kinase" evidence="11">
    <location>
        <begin position="360"/>
        <end position="558"/>
    </location>
</feature>
<organism evidence="12 13">
    <name type="scientific">Marinobacterium iners DSM 11526</name>
    <dbReference type="NCBI Taxonomy" id="1122198"/>
    <lineage>
        <taxon>Bacteria</taxon>
        <taxon>Pseudomonadati</taxon>
        <taxon>Pseudomonadota</taxon>
        <taxon>Gammaproteobacteria</taxon>
        <taxon>Oceanospirillales</taxon>
        <taxon>Oceanospirillaceae</taxon>
        <taxon>Marinobacterium</taxon>
    </lineage>
</organism>
<sequence length="571" mass="63976">MLGSHKLTALLLWILLTVMLLGLLVQLDLSGLSRHQSALLVNLEQRLNQRLNKTEQLLHHMAILTARSSHDLSGLSQTLEELLPLSPVIHRLHLQQLVTEDEIYAFERQMRLKYPDFLLHGLSAITPANTETSGAVIYQPVILALPAGQSDLPPLGTDLSLIPALKTAIATARNQSLIAYSDVFNQARGEPLIAAFLAVPQDPTLLLSVALRGRDLLDTEMLPPGSRVSLTLPQNGPQTLWQSTTPEAVLFYLPRQQTVGNKHLQLSLLLEYPVRLADFSWGLVLITLVLNTSGSLLFYAWLRQRQAATISYLETLEIQRLKQHLQTHSEELQQQLQENQQLTHRILDIQERERRHLAQELHDELGQCLTAIRTDARMLLQDHPDSSDSVNHHAESIDAIARHIYDVTYDLMRALRPTLLDDLGLVDAVRELIRSQHLERQGVQLELTLKGALNDMEERLNINLYRMIQEALTNIQRHASCTEVQIRLQRSDADEPSDRLELEVRDNGCGFDPSIISRKGRFGMLGMQARAKALGGDLTINSQPGDGTRLRLRIPLSQAEVRAASTPSAAG</sequence>
<dbReference type="Pfam" id="PF07730">
    <property type="entry name" value="HisKA_3"/>
    <property type="match status" value="1"/>
</dbReference>
<feature type="coiled-coil region" evidence="9">
    <location>
        <begin position="318"/>
        <end position="352"/>
    </location>
</feature>
<protein>
    <recommendedName>
        <fullName evidence="2">histidine kinase</fullName>
        <ecNumber evidence="2">2.7.13.3</ecNumber>
    </recommendedName>
</protein>
<keyword evidence="3" id="KW-0597">Phosphoprotein</keyword>
<dbReference type="InterPro" id="IPR003594">
    <property type="entry name" value="HATPase_dom"/>
</dbReference>
<keyword evidence="10" id="KW-0472">Membrane</keyword>
<evidence type="ECO:0000256" key="6">
    <source>
        <dbReference type="ARBA" id="ARBA00022777"/>
    </source>
</evidence>
<evidence type="ECO:0000256" key="8">
    <source>
        <dbReference type="ARBA" id="ARBA00023012"/>
    </source>
</evidence>
<dbReference type="OrthoDB" id="9797605at2"/>
<dbReference type="GO" id="GO:0000155">
    <property type="term" value="F:phosphorelay sensor kinase activity"/>
    <property type="evidence" value="ECO:0007669"/>
    <property type="project" value="InterPro"/>
</dbReference>
<dbReference type="InterPro" id="IPR011712">
    <property type="entry name" value="Sig_transdc_His_kin_sub3_dim/P"/>
</dbReference>
<reference evidence="13" key="1">
    <citation type="submission" date="2016-10" db="EMBL/GenBank/DDBJ databases">
        <authorList>
            <person name="Varghese N."/>
            <person name="Submissions S."/>
        </authorList>
    </citation>
    <scope>NUCLEOTIDE SEQUENCE [LARGE SCALE GENOMIC DNA]</scope>
    <source>
        <strain evidence="13">DSM 11526</strain>
    </source>
</reference>
<dbReference type="EC" id="2.7.13.3" evidence="2"/>
<dbReference type="InterPro" id="IPR005467">
    <property type="entry name" value="His_kinase_dom"/>
</dbReference>
<evidence type="ECO:0000313" key="13">
    <source>
        <dbReference type="Proteomes" id="UP000242469"/>
    </source>
</evidence>
<keyword evidence="9" id="KW-0175">Coiled coil</keyword>
<evidence type="ECO:0000256" key="3">
    <source>
        <dbReference type="ARBA" id="ARBA00022553"/>
    </source>
</evidence>
<keyword evidence="10" id="KW-1133">Transmembrane helix</keyword>
<dbReference type="Gene3D" id="1.20.5.1930">
    <property type="match status" value="1"/>
</dbReference>
<evidence type="ECO:0000256" key="5">
    <source>
        <dbReference type="ARBA" id="ARBA00022741"/>
    </source>
</evidence>
<dbReference type="CDD" id="cd16917">
    <property type="entry name" value="HATPase_UhpB-NarQ-NarX-like"/>
    <property type="match status" value="1"/>
</dbReference>
<dbReference type="GO" id="GO:0016020">
    <property type="term" value="C:membrane"/>
    <property type="evidence" value="ECO:0007669"/>
    <property type="project" value="InterPro"/>
</dbReference>
<evidence type="ECO:0000256" key="1">
    <source>
        <dbReference type="ARBA" id="ARBA00000085"/>
    </source>
</evidence>
<name>A0A1H4DW92_9GAMM</name>
<dbReference type="AlphaFoldDB" id="A0A1H4DW92"/>
<dbReference type="EMBL" id="FNRJ01000007">
    <property type="protein sequence ID" value="SEA77034.1"/>
    <property type="molecule type" value="Genomic_DNA"/>
</dbReference>
<dbReference type="Gene3D" id="3.30.565.10">
    <property type="entry name" value="Histidine kinase-like ATPase, C-terminal domain"/>
    <property type="match status" value="1"/>
</dbReference>
<accession>A0A1H4DW92</accession>
<evidence type="ECO:0000256" key="9">
    <source>
        <dbReference type="SAM" id="Coils"/>
    </source>
</evidence>
<dbReference type="GO" id="GO:0005524">
    <property type="term" value="F:ATP binding"/>
    <property type="evidence" value="ECO:0007669"/>
    <property type="project" value="UniProtKB-KW"/>
</dbReference>
<dbReference type="GO" id="GO:0046983">
    <property type="term" value="F:protein dimerization activity"/>
    <property type="evidence" value="ECO:0007669"/>
    <property type="project" value="InterPro"/>
</dbReference>
<feature type="transmembrane region" description="Helical" evidence="10">
    <location>
        <begin position="279"/>
        <end position="302"/>
    </location>
</feature>
<dbReference type="InterPro" id="IPR036890">
    <property type="entry name" value="HATPase_C_sf"/>
</dbReference>
<dbReference type="PROSITE" id="PS50109">
    <property type="entry name" value="HIS_KIN"/>
    <property type="match status" value="1"/>
</dbReference>
<evidence type="ECO:0000313" key="12">
    <source>
        <dbReference type="EMBL" id="SEA77034.1"/>
    </source>
</evidence>
<dbReference type="Proteomes" id="UP000242469">
    <property type="component" value="Unassembled WGS sequence"/>
</dbReference>
<evidence type="ECO:0000259" key="11">
    <source>
        <dbReference type="PROSITE" id="PS50109"/>
    </source>
</evidence>
<keyword evidence="13" id="KW-1185">Reference proteome</keyword>
<dbReference type="RefSeq" id="WP_091826294.1">
    <property type="nucleotide sequence ID" value="NZ_FNRJ01000007.1"/>
</dbReference>
<gene>
    <name evidence="12" type="ORF">SAMN02745729_10740</name>
</gene>
<comment type="catalytic activity">
    <reaction evidence="1">
        <text>ATP + protein L-histidine = ADP + protein N-phospho-L-histidine.</text>
        <dbReference type="EC" id="2.7.13.3"/>
    </reaction>
</comment>
<evidence type="ECO:0000256" key="4">
    <source>
        <dbReference type="ARBA" id="ARBA00022679"/>
    </source>
</evidence>